<dbReference type="Pfam" id="PF05552">
    <property type="entry name" value="MS_channel_1st_1"/>
    <property type="match status" value="2"/>
</dbReference>
<dbReference type="InterPro" id="IPR045275">
    <property type="entry name" value="MscS_archaea/bacteria_type"/>
</dbReference>
<dbReference type="RefSeq" id="WP_277901019.1">
    <property type="nucleotide sequence ID" value="NZ_JAPMUA010000006.1"/>
</dbReference>
<feature type="transmembrane region" description="Helical" evidence="1">
    <location>
        <begin position="12"/>
        <end position="33"/>
    </location>
</feature>
<evidence type="ECO:0000313" key="3">
    <source>
        <dbReference type="Proteomes" id="UP001153642"/>
    </source>
</evidence>
<accession>A0ABT6FVI4</accession>
<dbReference type="InterPro" id="IPR008910">
    <property type="entry name" value="MSC_TM_helix"/>
</dbReference>
<dbReference type="PANTHER" id="PTHR30221:SF1">
    <property type="entry name" value="SMALL-CONDUCTANCE MECHANOSENSITIVE CHANNEL"/>
    <property type="match status" value="1"/>
</dbReference>
<keyword evidence="3" id="KW-1185">Reference proteome</keyword>
<reference evidence="2" key="1">
    <citation type="submission" date="2022-11" db="EMBL/GenBank/DDBJ databases">
        <title>High-quality draft genome sequence of Galbibacter sp. strain CMA-7.</title>
        <authorList>
            <person name="Wei L."/>
            <person name="Dong C."/>
            <person name="Shao Z."/>
        </authorList>
    </citation>
    <scope>NUCLEOTIDE SEQUENCE</scope>
    <source>
        <strain evidence="2">CMA-7</strain>
    </source>
</reference>
<dbReference type="Proteomes" id="UP001153642">
    <property type="component" value="Unassembled WGS sequence"/>
</dbReference>
<dbReference type="PANTHER" id="PTHR30221">
    <property type="entry name" value="SMALL-CONDUCTANCE MECHANOSENSITIVE CHANNEL"/>
    <property type="match status" value="1"/>
</dbReference>
<organism evidence="2 3">
    <name type="scientific">Galbibacter pacificus</name>
    <dbReference type="NCBI Taxonomy" id="2996052"/>
    <lineage>
        <taxon>Bacteria</taxon>
        <taxon>Pseudomonadati</taxon>
        <taxon>Bacteroidota</taxon>
        <taxon>Flavobacteriia</taxon>
        <taxon>Flavobacteriales</taxon>
        <taxon>Flavobacteriaceae</taxon>
        <taxon>Galbibacter</taxon>
    </lineage>
</organism>
<dbReference type="InterPro" id="IPR011014">
    <property type="entry name" value="MscS_channel_TM-2"/>
</dbReference>
<evidence type="ECO:0000256" key="1">
    <source>
        <dbReference type="SAM" id="Phobius"/>
    </source>
</evidence>
<feature type="transmembrane region" description="Helical" evidence="1">
    <location>
        <begin position="155"/>
        <end position="173"/>
    </location>
</feature>
<protein>
    <submittedName>
        <fullName evidence="2">Mechanosensitive ion channel</fullName>
    </submittedName>
</protein>
<feature type="transmembrane region" description="Helical" evidence="1">
    <location>
        <begin position="69"/>
        <end position="88"/>
    </location>
</feature>
<dbReference type="NCBIfam" id="NF033912">
    <property type="entry name" value="msc"/>
    <property type="match status" value="1"/>
</dbReference>
<feature type="transmembrane region" description="Helical" evidence="1">
    <location>
        <begin position="100"/>
        <end position="123"/>
    </location>
</feature>
<comment type="caution">
    <text evidence="2">The sequence shown here is derived from an EMBL/GenBank/DDBJ whole genome shotgun (WGS) entry which is preliminary data.</text>
</comment>
<dbReference type="SUPFAM" id="SSF82861">
    <property type="entry name" value="Mechanosensitive channel protein MscS (YggB), transmembrane region"/>
    <property type="match status" value="1"/>
</dbReference>
<name>A0ABT6FVI4_9FLAO</name>
<proteinExistence type="predicted"/>
<dbReference type="EMBL" id="JAPMUA010000006">
    <property type="protein sequence ID" value="MDG3587270.1"/>
    <property type="molecule type" value="Genomic_DNA"/>
</dbReference>
<keyword evidence="1" id="KW-1133">Transmembrane helix</keyword>
<dbReference type="Gene3D" id="1.10.287.1260">
    <property type="match status" value="2"/>
</dbReference>
<keyword evidence="1" id="KW-0472">Membrane</keyword>
<gene>
    <name evidence="2" type="ORF">OSR52_15475</name>
</gene>
<keyword evidence="1" id="KW-0812">Transmembrane</keyword>
<evidence type="ECO:0000313" key="2">
    <source>
        <dbReference type="EMBL" id="MDG3587270.1"/>
    </source>
</evidence>
<sequence length="194" mass="21526">MREYLQPFTDKVLEFLPSMVGAVLVLLIGWLIARGVKAVVVMLLKKTTVDDKLLAKTDIGDTNKFIGNIFYYVIMIIVIMVVLELLGVSKVLSPLERMVARILSFIPNLIAAFLIGFAGYLLAKFVSNLINLGGTFLDKIIEKTGFKDTDSLINIIQKVIFILILIPFLIQALNSLGIKAISRPANNILNQFTV</sequence>